<sequence>MDIDDAFALLAQLELHEVEELDGEYFEAELRDLLELA</sequence>
<dbReference type="EMBL" id="JACIBU010000001">
    <property type="protein sequence ID" value="MBB3676301.1"/>
    <property type="molecule type" value="Genomic_DNA"/>
</dbReference>
<reference evidence="1 2" key="1">
    <citation type="submission" date="2020-08" db="EMBL/GenBank/DDBJ databases">
        <title>Sequencing the genomes of 1000 actinobacteria strains.</title>
        <authorList>
            <person name="Klenk H.-P."/>
        </authorList>
    </citation>
    <scope>NUCLEOTIDE SEQUENCE [LARGE SCALE GENOMIC DNA]</scope>
    <source>
        <strain evidence="1 2">DSM 16678</strain>
    </source>
</reference>
<accession>A0A839Y683</accession>
<evidence type="ECO:0000313" key="1">
    <source>
        <dbReference type="EMBL" id="MBB3676301.1"/>
    </source>
</evidence>
<organism evidence="1 2">
    <name type="scientific">Modestobacter versicolor</name>
    <dbReference type="NCBI Taxonomy" id="429133"/>
    <lineage>
        <taxon>Bacteria</taxon>
        <taxon>Bacillati</taxon>
        <taxon>Actinomycetota</taxon>
        <taxon>Actinomycetes</taxon>
        <taxon>Geodermatophilales</taxon>
        <taxon>Geodermatophilaceae</taxon>
        <taxon>Modestobacter</taxon>
    </lineage>
</organism>
<evidence type="ECO:0000313" key="2">
    <source>
        <dbReference type="Proteomes" id="UP000580718"/>
    </source>
</evidence>
<gene>
    <name evidence="1" type="ORF">FHX36_002036</name>
</gene>
<dbReference type="AlphaFoldDB" id="A0A839Y683"/>
<proteinExistence type="predicted"/>
<comment type="caution">
    <text evidence="1">The sequence shown here is derived from an EMBL/GenBank/DDBJ whole genome shotgun (WGS) entry which is preliminary data.</text>
</comment>
<dbReference type="Proteomes" id="UP000580718">
    <property type="component" value="Unassembled WGS sequence"/>
</dbReference>
<protein>
    <submittedName>
        <fullName evidence="1">Uncharacterized protein</fullName>
    </submittedName>
</protein>
<name>A0A839Y683_9ACTN</name>